<dbReference type="EMBL" id="BJZT01000025">
    <property type="protein sequence ID" value="GEP00038.1"/>
    <property type="molecule type" value="Genomic_DNA"/>
</dbReference>
<dbReference type="Proteomes" id="UP000321258">
    <property type="component" value="Unassembled WGS sequence"/>
</dbReference>
<protein>
    <submittedName>
        <fullName evidence="3">Uncharacterized protein</fullName>
    </submittedName>
</protein>
<dbReference type="AlphaFoldDB" id="A0A512IQR5"/>
<sequence length="276" mass="30688">MLDVSPEALEKLLAEKAIATVRLDRAEALVLALTQRLAMARDADARAARQAIHDDAAAKCEAIRSRLPIEYAHHALALRSLVRDLAEAEAARIRAMKEAPELPVIPSPEDVVRGLDAVPEEILDREEIELWVLDGRSDPLPDDRQSDVTSSAMDRSKGKLFTPSTQHVYGPALSCTLRRFTRIRYREAVAASNLDRLHRTVNLPTLFAYGDDFVTSEPFREVDTTLAYLSREMRPRPGLKRDVKQRLEPVAAKPTEPDAGTSRWGGTGPRRLEIAA</sequence>
<evidence type="ECO:0000256" key="2">
    <source>
        <dbReference type="SAM" id="MobiDB-lite"/>
    </source>
</evidence>
<dbReference type="RefSeq" id="WP_170249202.1">
    <property type="nucleotide sequence ID" value="NZ_BJZT01000025.1"/>
</dbReference>
<proteinExistence type="predicted"/>
<feature type="region of interest" description="Disordered" evidence="2">
    <location>
        <begin position="237"/>
        <end position="276"/>
    </location>
</feature>
<evidence type="ECO:0000313" key="3">
    <source>
        <dbReference type="EMBL" id="GEP00038.1"/>
    </source>
</evidence>
<organism evidence="3 4">
    <name type="scientific">Methylobacterium haplocladii</name>
    <dbReference type="NCBI Taxonomy" id="1176176"/>
    <lineage>
        <taxon>Bacteria</taxon>
        <taxon>Pseudomonadati</taxon>
        <taxon>Pseudomonadota</taxon>
        <taxon>Alphaproteobacteria</taxon>
        <taxon>Hyphomicrobiales</taxon>
        <taxon>Methylobacteriaceae</taxon>
        <taxon>Methylobacterium</taxon>
    </lineage>
</organism>
<comment type="caution">
    <text evidence="3">The sequence shown here is derived from an EMBL/GenBank/DDBJ whole genome shotgun (WGS) entry which is preliminary data.</text>
</comment>
<keyword evidence="1" id="KW-0175">Coiled coil</keyword>
<name>A0A512IQR5_9HYPH</name>
<accession>A0A512IQR5</accession>
<gene>
    <name evidence="3" type="ORF">MHA02_24250</name>
</gene>
<evidence type="ECO:0000313" key="4">
    <source>
        <dbReference type="Proteomes" id="UP000321258"/>
    </source>
</evidence>
<evidence type="ECO:0000256" key="1">
    <source>
        <dbReference type="SAM" id="Coils"/>
    </source>
</evidence>
<keyword evidence="4" id="KW-1185">Reference proteome</keyword>
<reference evidence="3 4" key="1">
    <citation type="submission" date="2019-07" db="EMBL/GenBank/DDBJ databases">
        <title>Whole genome shotgun sequence of Methylobacterium haplocladii NBRC 107714.</title>
        <authorList>
            <person name="Hosoyama A."/>
            <person name="Uohara A."/>
            <person name="Ohji S."/>
            <person name="Ichikawa N."/>
        </authorList>
    </citation>
    <scope>NUCLEOTIDE SEQUENCE [LARGE SCALE GENOMIC DNA]</scope>
    <source>
        <strain evidence="3 4">NBRC 107714</strain>
    </source>
</reference>
<feature type="compositionally biased region" description="Basic and acidic residues" evidence="2">
    <location>
        <begin position="237"/>
        <end position="247"/>
    </location>
</feature>
<feature type="coiled-coil region" evidence="1">
    <location>
        <begin position="9"/>
        <end position="43"/>
    </location>
</feature>